<organism evidence="2 3">
    <name type="scientific">Fusarium proliferatum (strain ET1)</name>
    <name type="common">Orchid endophyte fungus</name>
    <dbReference type="NCBI Taxonomy" id="1227346"/>
    <lineage>
        <taxon>Eukaryota</taxon>
        <taxon>Fungi</taxon>
        <taxon>Dikarya</taxon>
        <taxon>Ascomycota</taxon>
        <taxon>Pezizomycotina</taxon>
        <taxon>Sordariomycetes</taxon>
        <taxon>Hypocreomycetidae</taxon>
        <taxon>Hypocreales</taxon>
        <taxon>Nectriaceae</taxon>
        <taxon>Fusarium</taxon>
        <taxon>Fusarium fujikuroi species complex</taxon>
    </lineage>
</organism>
<dbReference type="RefSeq" id="XP_031081507.1">
    <property type="nucleotide sequence ID" value="XM_031231474.1"/>
</dbReference>
<accession>A0A1L7VKF7</accession>
<evidence type="ECO:0000313" key="2">
    <source>
        <dbReference type="EMBL" id="CZR40914.1"/>
    </source>
</evidence>
<comment type="caution">
    <text evidence="2">The sequence shown here is derived from an EMBL/GenBank/DDBJ whole genome shotgun (WGS) entry which is preliminary data.</text>
</comment>
<reference evidence="3" key="1">
    <citation type="journal article" date="2016" name="Genome Biol. Evol.">
        <title>Comparative 'omics' of the Fusarium fujikuroi species complex highlights differences in genetic potential and metabolite synthesis.</title>
        <authorList>
            <person name="Niehaus E.-M."/>
            <person name="Muensterkoetter M."/>
            <person name="Proctor R.H."/>
            <person name="Brown D.W."/>
            <person name="Sharon A."/>
            <person name="Idan Y."/>
            <person name="Oren-Young L."/>
            <person name="Sieber C.M."/>
            <person name="Novak O."/>
            <person name="Pencik A."/>
            <person name="Tarkowska D."/>
            <person name="Hromadova K."/>
            <person name="Freeman S."/>
            <person name="Maymon M."/>
            <person name="Elazar M."/>
            <person name="Youssef S.A."/>
            <person name="El-Shabrawy E.S.M."/>
            <person name="Shalaby A.B.A."/>
            <person name="Houterman P."/>
            <person name="Brock N.L."/>
            <person name="Burkhardt I."/>
            <person name="Tsavkelova E.A."/>
            <person name="Dickschat J.S."/>
            <person name="Galuszka P."/>
            <person name="Gueldener U."/>
            <person name="Tudzynski B."/>
        </authorList>
    </citation>
    <scope>NUCLEOTIDE SEQUENCE [LARGE SCALE GENOMIC DNA]</scope>
    <source>
        <strain evidence="3">ET1</strain>
    </source>
</reference>
<gene>
    <name evidence="2" type="ORF">FPRO_10503</name>
</gene>
<dbReference type="GeneID" id="42055374"/>
<evidence type="ECO:0000256" key="1">
    <source>
        <dbReference type="SAM" id="MobiDB-lite"/>
    </source>
</evidence>
<evidence type="ECO:0000313" key="3">
    <source>
        <dbReference type="Proteomes" id="UP000183971"/>
    </source>
</evidence>
<dbReference type="Proteomes" id="UP000183971">
    <property type="component" value="Unassembled WGS sequence"/>
</dbReference>
<dbReference type="EMBL" id="FJOF01000005">
    <property type="protein sequence ID" value="CZR40914.1"/>
    <property type="molecule type" value="Genomic_DNA"/>
</dbReference>
<dbReference type="VEuPathDB" id="FungiDB:FPRO_10503"/>
<feature type="compositionally biased region" description="Polar residues" evidence="1">
    <location>
        <begin position="88"/>
        <end position="99"/>
    </location>
</feature>
<feature type="compositionally biased region" description="Low complexity" evidence="1">
    <location>
        <begin position="100"/>
        <end position="109"/>
    </location>
</feature>
<name>A0A1L7VKF7_FUSPR</name>
<protein>
    <submittedName>
        <fullName evidence="2">Uncharacterized protein</fullName>
    </submittedName>
</protein>
<proteinExistence type="predicted"/>
<sequence>MHKGHPCRSAKSPRLWSHAQWHNLPNGTRPPYIHHTITTRADADPSMVGMTSPIKDGDASASAKHRPADTKNRTLSIGSIRTDPHIGATSTGNGDQVNGNQTHTQTHSNSHNTVVNLSLISLNIDSADLLYPLGLSVLLQTLGVPVPRGQGSLSYEPFVVVAAGLASIKLLLRGPLTSRVCSDTFMEAAKSLNHSCRAVIVRARHEIRASTFTPSMSH</sequence>
<dbReference type="AlphaFoldDB" id="A0A1L7VKF7"/>
<feature type="region of interest" description="Disordered" evidence="1">
    <location>
        <begin position="43"/>
        <end position="109"/>
    </location>
</feature>
<keyword evidence="3" id="KW-1185">Reference proteome</keyword>